<comment type="caution">
    <text evidence="2">The sequence shown here is derived from an EMBL/GenBank/DDBJ whole genome shotgun (WGS) entry which is preliminary data.</text>
</comment>
<name>A0ABW1KBD2_9ACTN</name>
<dbReference type="Pfam" id="PF08241">
    <property type="entry name" value="Methyltransf_11"/>
    <property type="match status" value="1"/>
</dbReference>
<evidence type="ECO:0000313" key="3">
    <source>
        <dbReference type="Proteomes" id="UP001596203"/>
    </source>
</evidence>
<keyword evidence="3" id="KW-1185">Reference proteome</keyword>
<evidence type="ECO:0000259" key="1">
    <source>
        <dbReference type="Pfam" id="PF08241"/>
    </source>
</evidence>
<gene>
    <name evidence="2" type="ORF">ACFP2T_18180</name>
</gene>
<keyword evidence="2" id="KW-0808">Transferase</keyword>
<proteinExistence type="predicted"/>
<accession>A0ABW1KBD2</accession>
<dbReference type="InterPro" id="IPR029063">
    <property type="entry name" value="SAM-dependent_MTases_sf"/>
</dbReference>
<dbReference type="GO" id="GO:0032259">
    <property type="term" value="P:methylation"/>
    <property type="evidence" value="ECO:0007669"/>
    <property type="project" value="UniProtKB-KW"/>
</dbReference>
<dbReference type="Gene3D" id="3.40.50.150">
    <property type="entry name" value="Vaccinia Virus protein VP39"/>
    <property type="match status" value="1"/>
</dbReference>
<dbReference type="EC" id="2.1.1.64" evidence="2"/>
<sequence>MTGKSQLADPTSWGEQFRPTELAQLYTARFTAPELAAKQLLWTELCRGFFDRYIDPDDVVLDLAAGSCEFINACRARRKIAVDLNPDTVRYAVGARVLIAASDDLRQLAAASIDTIFTSNFFEHLPDKRALLRTLAECHRVLRPGGQLLVLMPNLRYVGQRYWDFFDHHLPLTHLSLVEGLRLAGFEPQEVIPRFLPYTVKNAPVRIRPGLVRLYLRLRPAWRLFGRQMFVAATTAHPLPRATDRPTTDGSASR</sequence>
<dbReference type="EC" id="2.1.1.222" evidence="2"/>
<dbReference type="GO" id="GO:0102208">
    <property type="term" value="F:2-polyprenyl-6-hydroxyphenol methylase activity"/>
    <property type="evidence" value="ECO:0007669"/>
    <property type="project" value="UniProtKB-EC"/>
</dbReference>
<dbReference type="InterPro" id="IPR013216">
    <property type="entry name" value="Methyltransf_11"/>
</dbReference>
<dbReference type="RefSeq" id="WP_377423182.1">
    <property type="nucleotide sequence ID" value="NZ_JBHSPR010000013.1"/>
</dbReference>
<organism evidence="2 3">
    <name type="scientific">Plantactinospora solaniradicis</name>
    <dbReference type="NCBI Taxonomy" id="1723736"/>
    <lineage>
        <taxon>Bacteria</taxon>
        <taxon>Bacillati</taxon>
        <taxon>Actinomycetota</taxon>
        <taxon>Actinomycetes</taxon>
        <taxon>Micromonosporales</taxon>
        <taxon>Micromonosporaceae</taxon>
        <taxon>Plantactinospora</taxon>
    </lineage>
</organism>
<dbReference type="GO" id="GO:0061542">
    <property type="term" value="F:3-demethylubiquinol 3-O-methyltransferase activity"/>
    <property type="evidence" value="ECO:0007669"/>
    <property type="project" value="UniProtKB-EC"/>
</dbReference>
<keyword evidence="2" id="KW-0489">Methyltransferase</keyword>
<dbReference type="Proteomes" id="UP001596203">
    <property type="component" value="Unassembled WGS sequence"/>
</dbReference>
<reference evidence="3" key="1">
    <citation type="journal article" date="2019" name="Int. J. Syst. Evol. Microbiol.">
        <title>The Global Catalogue of Microorganisms (GCM) 10K type strain sequencing project: providing services to taxonomists for standard genome sequencing and annotation.</title>
        <authorList>
            <consortium name="The Broad Institute Genomics Platform"/>
            <consortium name="The Broad Institute Genome Sequencing Center for Infectious Disease"/>
            <person name="Wu L."/>
            <person name="Ma J."/>
        </authorList>
    </citation>
    <scope>NUCLEOTIDE SEQUENCE [LARGE SCALE GENOMIC DNA]</scope>
    <source>
        <strain evidence="3">ZS-35-S2</strain>
    </source>
</reference>
<dbReference type="SUPFAM" id="SSF53335">
    <property type="entry name" value="S-adenosyl-L-methionine-dependent methyltransferases"/>
    <property type="match status" value="1"/>
</dbReference>
<dbReference type="CDD" id="cd02440">
    <property type="entry name" value="AdoMet_MTases"/>
    <property type="match status" value="1"/>
</dbReference>
<feature type="domain" description="Methyltransferase type 11" evidence="1">
    <location>
        <begin position="61"/>
        <end position="149"/>
    </location>
</feature>
<protein>
    <submittedName>
        <fullName evidence="2">Class I SAM-dependent methyltransferase</fullName>
        <ecNumber evidence="2">2.1.1.222</ecNumber>
        <ecNumber evidence="2">2.1.1.64</ecNumber>
    </submittedName>
</protein>
<evidence type="ECO:0000313" key="2">
    <source>
        <dbReference type="EMBL" id="MFC6018124.1"/>
    </source>
</evidence>
<dbReference type="EMBL" id="JBHSPR010000013">
    <property type="protein sequence ID" value="MFC6018124.1"/>
    <property type="molecule type" value="Genomic_DNA"/>
</dbReference>